<evidence type="ECO:0000259" key="1">
    <source>
        <dbReference type="Pfam" id="PF00534"/>
    </source>
</evidence>
<feature type="domain" description="Glycosyl transferase family 1" evidence="1">
    <location>
        <begin position="178"/>
        <end position="341"/>
    </location>
</feature>
<dbReference type="CDD" id="cd03801">
    <property type="entry name" value="GT4_PimA-like"/>
    <property type="match status" value="1"/>
</dbReference>
<dbReference type="InterPro" id="IPR001296">
    <property type="entry name" value="Glyco_trans_1"/>
</dbReference>
<dbReference type="Pfam" id="PF00534">
    <property type="entry name" value="Glycos_transf_1"/>
    <property type="match status" value="1"/>
</dbReference>
<dbReference type="Gene3D" id="3.40.50.2000">
    <property type="entry name" value="Glycogen Phosphorylase B"/>
    <property type="match status" value="2"/>
</dbReference>
<dbReference type="SUPFAM" id="SSF53756">
    <property type="entry name" value="UDP-Glycosyltransferase/glycogen phosphorylase"/>
    <property type="match status" value="1"/>
</dbReference>
<comment type="caution">
    <text evidence="2">The sequence shown here is derived from an EMBL/GenBank/DDBJ whole genome shotgun (WGS) entry which is preliminary data.</text>
</comment>
<keyword evidence="2" id="KW-0328">Glycosyltransferase</keyword>
<gene>
    <name evidence="2" type="ORF">ABS766_07975</name>
</gene>
<dbReference type="RefSeq" id="WP_408084603.1">
    <property type="nucleotide sequence ID" value="NZ_JBELPZ010000006.1"/>
</dbReference>
<keyword evidence="3" id="KW-1185">Reference proteome</keyword>
<dbReference type="EC" id="2.4.-.-" evidence="2"/>
<dbReference type="EMBL" id="JBELPZ010000006">
    <property type="protein sequence ID" value="MFL9844353.1"/>
    <property type="molecule type" value="Genomic_DNA"/>
</dbReference>
<sequence>MRLIQFSAAKGWRGHEQKIIYLYEAFKDFGYVEDQWIVCVEGSELHKAAQAKNMQTITFDLKGEYDLKFAKRFKNIADQTKADVIFIHSSKAHTLSVLSSLVYGLKVPLVLCRTMIKRVDTNILRKWKYNYKAIKKIICVSHPVVNVLKYAVKDHSKLCVVGSVTDVHKFKYADTAILHKEYAIAPGYKIIGNIAAFTGMKDLHTWIRTVAELNKRGLKAKYILVGEGPQEAEIKALAEELGVAQEIIFTGFRKDIPQILPEFDLFLFTSNNEPTGGVLLECYACHVPVVAANAGGIPEVVQDGVTGLMAEVGNPESFADKIMYMLDNPDLQEKFTKNGYQFLLGNFTKEVIAKKMFDELQAVATAK</sequence>
<reference evidence="2 3" key="1">
    <citation type="submission" date="2024-06" db="EMBL/GenBank/DDBJ databases">
        <authorList>
            <person name="Kaempfer P."/>
            <person name="Viver T."/>
        </authorList>
    </citation>
    <scope>NUCLEOTIDE SEQUENCE [LARGE SCALE GENOMIC DNA]</scope>
    <source>
        <strain evidence="2 3">ST-119</strain>
    </source>
</reference>
<organism evidence="2 3">
    <name type="scientific">Flavobacterium rhizosphaerae</name>
    <dbReference type="NCBI Taxonomy" id="3163298"/>
    <lineage>
        <taxon>Bacteria</taxon>
        <taxon>Pseudomonadati</taxon>
        <taxon>Bacteroidota</taxon>
        <taxon>Flavobacteriia</taxon>
        <taxon>Flavobacteriales</taxon>
        <taxon>Flavobacteriaceae</taxon>
        <taxon>Flavobacterium</taxon>
    </lineage>
</organism>
<dbReference type="PANTHER" id="PTHR12526">
    <property type="entry name" value="GLYCOSYLTRANSFERASE"/>
    <property type="match status" value="1"/>
</dbReference>
<keyword evidence="2" id="KW-0808">Transferase</keyword>
<name>A0ABW8YZ56_9FLAO</name>
<protein>
    <submittedName>
        <fullName evidence="2">Glycosyltransferase family 4 protein</fullName>
        <ecNumber evidence="2">2.4.-.-</ecNumber>
    </submittedName>
</protein>
<dbReference type="Proteomes" id="UP001629156">
    <property type="component" value="Unassembled WGS sequence"/>
</dbReference>
<evidence type="ECO:0000313" key="2">
    <source>
        <dbReference type="EMBL" id="MFL9844353.1"/>
    </source>
</evidence>
<evidence type="ECO:0000313" key="3">
    <source>
        <dbReference type="Proteomes" id="UP001629156"/>
    </source>
</evidence>
<accession>A0ABW8YZ56</accession>
<dbReference type="GO" id="GO:0016757">
    <property type="term" value="F:glycosyltransferase activity"/>
    <property type="evidence" value="ECO:0007669"/>
    <property type="project" value="UniProtKB-KW"/>
</dbReference>
<dbReference type="PANTHER" id="PTHR12526:SF630">
    <property type="entry name" value="GLYCOSYLTRANSFERASE"/>
    <property type="match status" value="1"/>
</dbReference>
<proteinExistence type="predicted"/>